<accession>A0A839U789</accession>
<dbReference type="EMBL" id="JACHXN010000003">
    <property type="protein sequence ID" value="MBB3144852.1"/>
    <property type="molecule type" value="Genomic_DNA"/>
</dbReference>
<dbReference type="AlphaFoldDB" id="A0A839U789"/>
<sequence>MTQKWALKDVGERTVLKVARPRINFPRIGRFKKAGLRRYAAMESLSDKMSFTAINWRGFRVPCETILSLNIALPLCCREQWRY</sequence>
<organism evidence="1 2">
    <name type="scientific">Phyllobacterium trifolii</name>
    <dbReference type="NCBI Taxonomy" id="300193"/>
    <lineage>
        <taxon>Bacteria</taxon>
        <taxon>Pseudomonadati</taxon>
        <taxon>Pseudomonadota</taxon>
        <taxon>Alphaproteobacteria</taxon>
        <taxon>Hyphomicrobiales</taxon>
        <taxon>Phyllobacteriaceae</taxon>
        <taxon>Phyllobacterium</taxon>
    </lineage>
</organism>
<protein>
    <submittedName>
        <fullName evidence="1">Uncharacterized protein</fullName>
    </submittedName>
</protein>
<evidence type="ECO:0000313" key="1">
    <source>
        <dbReference type="EMBL" id="MBB3144852.1"/>
    </source>
</evidence>
<evidence type="ECO:0000313" key="2">
    <source>
        <dbReference type="Proteomes" id="UP000554520"/>
    </source>
</evidence>
<gene>
    <name evidence="1" type="ORF">FHS21_001253</name>
</gene>
<proteinExistence type="predicted"/>
<comment type="caution">
    <text evidence="1">The sequence shown here is derived from an EMBL/GenBank/DDBJ whole genome shotgun (WGS) entry which is preliminary data.</text>
</comment>
<reference evidence="1 2" key="1">
    <citation type="submission" date="2020-08" db="EMBL/GenBank/DDBJ databases">
        <title>Genomic Encyclopedia of Type Strains, Phase III (KMG-III): the genomes of soil and plant-associated and newly described type strains.</title>
        <authorList>
            <person name="Whitman W."/>
        </authorList>
    </citation>
    <scope>NUCLEOTIDE SEQUENCE [LARGE SCALE GENOMIC DNA]</scope>
    <source>
        <strain evidence="1 2">CECT 7015</strain>
    </source>
</reference>
<name>A0A839U789_9HYPH</name>
<dbReference type="Proteomes" id="UP000554520">
    <property type="component" value="Unassembled WGS sequence"/>
</dbReference>
<keyword evidence="2" id="KW-1185">Reference proteome</keyword>